<evidence type="ECO:0000256" key="1">
    <source>
        <dbReference type="SAM" id="Phobius"/>
    </source>
</evidence>
<organism evidence="2 3">
    <name type="scientific">Pseudidiomarina atlantica</name>
    <dbReference type="NCBI Taxonomy" id="1517416"/>
    <lineage>
        <taxon>Bacteria</taxon>
        <taxon>Pseudomonadati</taxon>
        <taxon>Pseudomonadota</taxon>
        <taxon>Gammaproteobacteria</taxon>
        <taxon>Alteromonadales</taxon>
        <taxon>Idiomarinaceae</taxon>
        <taxon>Pseudidiomarina</taxon>
    </lineage>
</organism>
<keyword evidence="3" id="KW-1185">Reference proteome</keyword>
<sequence length="112" mass="12890">MTETKKHYSIRAWLIGLIASFVGLMMGVWMGVGMAPIPLLKSEGGFIFFLGTVEESVAKGDITEAKRRLDTYYLSTVDLLLDDLYQNEFFLNESQMKEWQMVLEERIKEAEE</sequence>
<gene>
    <name evidence="2" type="ORF">IDAT_06010</name>
</gene>
<dbReference type="Proteomes" id="UP000053718">
    <property type="component" value="Unassembled WGS sequence"/>
</dbReference>
<keyword evidence="1" id="KW-0472">Membrane</keyword>
<keyword evidence="1" id="KW-0812">Transmembrane</keyword>
<dbReference type="STRING" id="1517416.IDAT_06010"/>
<evidence type="ECO:0000313" key="2">
    <source>
        <dbReference type="EMBL" id="KFZ28759.1"/>
    </source>
</evidence>
<protein>
    <submittedName>
        <fullName evidence="2">Uncharacterized protein</fullName>
    </submittedName>
</protein>
<dbReference type="OrthoDB" id="9859174at2"/>
<dbReference type="AlphaFoldDB" id="A0A094ISF8"/>
<keyword evidence="1" id="KW-1133">Transmembrane helix</keyword>
<accession>A0A094ISF8</accession>
<reference evidence="2 3" key="1">
    <citation type="submission" date="2014-06" db="EMBL/GenBank/DDBJ databases">
        <title>Draft genome sequence of Idiomarina sp. MCCC 1A10513.</title>
        <authorList>
            <person name="Du J."/>
            <person name="Lai Q."/>
            <person name="Shao Z."/>
        </authorList>
    </citation>
    <scope>NUCLEOTIDE SEQUENCE [LARGE SCALE GENOMIC DNA]</scope>
    <source>
        <strain evidence="2 3">MCCC 1A10513</strain>
    </source>
</reference>
<proteinExistence type="predicted"/>
<feature type="transmembrane region" description="Helical" evidence="1">
    <location>
        <begin position="12"/>
        <end position="32"/>
    </location>
</feature>
<dbReference type="RefSeq" id="WP_034731886.1">
    <property type="nucleotide sequence ID" value="NZ_JPIN01000006.1"/>
</dbReference>
<dbReference type="EMBL" id="JPIN01000006">
    <property type="protein sequence ID" value="KFZ28759.1"/>
    <property type="molecule type" value="Genomic_DNA"/>
</dbReference>
<comment type="caution">
    <text evidence="2">The sequence shown here is derived from an EMBL/GenBank/DDBJ whole genome shotgun (WGS) entry which is preliminary data.</text>
</comment>
<evidence type="ECO:0000313" key="3">
    <source>
        <dbReference type="Proteomes" id="UP000053718"/>
    </source>
</evidence>
<name>A0A094ISF8_9GAMM</name>